<dbReference type="InParanoid" id="A0A165G623"/>
<protein>
    <submittedName>
        <fullName evidence="1">Uncharacterized protein</fullName>
    </submittedName>
</protein>
<organism evidence="1 2">
    <name type="scientific">Exidia glandulosa HHB12029</name>
    <dbReference type="NCBI Taxonomy" id="1314781"/>
    <lineage>
        <taxon>Eukaryota</taxon>
        <taxon>Fungi</taxon>
        <taxon>Dikarya</taxon>
        <taxon>Basidiomycota</taxon>
        <taxon>Agaricomycotina</taxon>
        <taxon>Agaricomycetes</taxon>
        <taxon>Auriculariales</taxon>
        <taxon>Exidiaceae</taxon>
        <taxon>Exidia</taxon>
    </lineage>
</organism>
<evidence type="ECO:0000313" key="1">
    <source>
        <dbReference type="EMBL" id="KZV90034.1"/>
    </source>
</evidence>
<reference evidence="1 2" key="1">
    <citation type="journal article" date="2016" name="Mol. Biol. Evol.">
        <title>Comparative Genomics of Early-Diverging Mushroom-Forming Fungi Provides Insights into the Origins of Lignocellulose Decay Capabilities.</title>
        <authorList>
            <person name="Nagy L.G."/>
            <person name="Riley R."/>
            <person name="Tritt A."/>
            <person name="Adam C."/>
            <person name="Daum C."/>
            <person name="Floudas D."/>
            <person name="Sun H."/>
            <person name="Yadav J.S."/>
            <person name="Pangilinan J."/>
            <person name="Larsson K.H."/>
            <person name="Matsuura K."/>
            <person name="Barry K."/>
            <person name="Labutti K."/>
            <person name="Kuo R."/>
            <person name="Ohm R.A."/>
            <person name="Bhattacharya S.S."/>
            <person name="Shirouzu T."/>
            <person name="Yoshinaga Y."/>
            <person name="Martin F.M."/>
            <person name="Grigoriev I.V."/>
            <person name="Hibbett D.S."/>
        </authorList>
    </citation>
    <scope>NUCLEOTIDE SEQUENCE [LARGE SCALE GENOMIC DNA]</scope>
    <source>
        <strain evidence="1 2">HHB12029</strain>
    </source>
</reference>
<evidence type="ECO:0000313" key="2">
    <source>
        <dbReference type="Proteomes" id="UP000077266"/>
    </source>
</evidence>
<name>A0A165G623_EXIGL</name>
<dbReference type="EMBL" id="KV426057">
    <property type="protein sequence ID" value="KZV90034.1"/>
    <property type="molecule type" value="Genomic_DNA"/>
</dbReference>
<proteinExistence type="predicted"/>
<accession>A0A165G623</accession>
<dbReference type="Proteomes" id="UP000077266">
    <property type="component" value="Unassembled WGS sequence"/>
</dbReference>
<gene>
    <name evidence="1" type="ORF">EXIGLDRAFT_838071</name>
</gene>
<keyword evidence="2" id="KW-1185">Reference proteome</keyword>
<sequence length="59" mass="6815">MSTTSSSPAPFVLFAEKLDRNNDRPWRVQAIPQLREGKTQWVTYTGAMHDREVILNQLL</sequence>
<dbReference type="AlphaFoldDB" id="A0A165G623"/>